<keyword evidence="2" id="KW-0378">Hydrolase</keyword>
<dbReference type="EMBL" id="KF901229">
    <property type="protein sequence ID" value="AIF23366.1"/>
    <property type="molecule type" value="Genomic_DNA"/>
</dbReference>
<proteinExistence type="predicted"/>
<evidence type="ECO:0000313" key="2">
    <source>
        <dbReference type="EMBL" id="AIF23366.1"/>
    </source>
</evidence>
<dbReference type="PANTHER" id="PTHR11472">
    <property type="entry name" value="DNA REPAIR DEAD HELICASE RAD3/XP-D SUBFAMILY MEMBER"/>
    <property type="match status" value="1"/>
</dbReference>
<dbReference type="PANTHER" id="PTHR11472:SF34">
    <property type="entry name" value="REGULATOR OF TELOMERE ELONGATION HELICASE 1"/>
    <property type="match status" value="1"/>
</dbReference>
<dbReference type="InterPro" id="IPR027417">
    <property type="entry name" value="P-loop_NTPase"/>
</dbReference>
<organism evidence="2">
    <name type="scientific">uncultured marine group II/III euryarchaeote SAT1000_15_D12</name>
    <dbReference type="NCBI Taxonomy" id="1456560"/>
    <lineage>
        <taxon>Archaea</taxon>
        <taxon>Methanobacteriati</taxon>
        <taxon>Methanobacteriota</taxon>
        <taxon>environmental samples</taxon>
    </lineage>
</organism>
<accession>A0A075I3U1</accession>
<reference evidence="2" key="1">
    <citation type="journal article" date="2014" name="Genome Biol. Evol.">
        <title>Pangenome evidence for extensive interdomain horizontal transfer affecting lineage core and shell genes in uncultured planktonic thaumarchaeota and euryarchaeota.</title>
        <authorList>
            <person name="Deschamps P."/>
            <person name="Zivanovic Y."/>
            <person name="Moreira D."/>
            <person name="Rodriguez-Valera F."/>
            <person name="Lopez-Garcia P."/>
        </authorList>
    </citation>
    <scope>NUCLEOTIDE SEQUENCE</scope>
</reference>
<protein>
    <submittedName>
        <fullName evidence="2">Rad3-related DNA helicase (XPD)</fullName>
        <ecNumber evidence="2">3.6.4.12</ecNumber>
    </submittedName>
</protein>
<sequence length="174" mass="19974">MMDRIDSDISYSFGKRIERESRGMPKNLVERMINRLYERKSMGASTALLGVLRGKFSEGIDYSENVLDAVVCVGLPLPPPSARQEALLDYYTKRFRSRSKAWKYASLQPAVNSILQALGRPIRKAEDRAIIILLEKRLLERKNKNCMPIKSMQIIQSSSPSRTSKLVERFFEMN</sequence>
<dbReference type="SMART" id="SM00491">
    <property type="entry name" value="HELICc2"/>
    <property type="match status" value="1"/>
</dbReference>
<keyword evidence="2" id="KW-0347">Helicase</keyword>
<dbReference type="GO" id="GO:0016818">
    <property type="term" value="F:hydrolase activity, acting on acid anhydrides, in phosphorus-containing anhydrides"/>
    <property type="evidence" value="ECO:0007669"/>
    <property type="project" value="InterPro"/>
</dbReference>
<dbReference type="EC" id="3.6.4.12" evidence="2"/>
<dbReference type="Gene3D" id="3.40.50.300">
    <property type="entry name" value="P-loop containing nucleotide triphosphate hydrolases"/>
    <property type="match status" value="1"/>
</dbReference>
<dbReference type="GO" id="GO:0003676">
    <property type="term" value="F:nucleic acid binding"/>
    <property type="evidence" value="ECO:0007669"/>
    <property type="project" value="InterPro"/>
</dbReference>
<dbReference type="GO" id="GO:0003678">
    <property type="term" value="F:DNA helicase activity"/>
    <property type="evidence" value="ECO:0007669"/>
    <property type="project" value="UniProtKB-EC"/>
</dbReference>
<feature type="domain" description="ATP-dependent helicase C-terminal" evidence="1">
    <location>
        <begin position="1"/>
        <end position="140"/>
    </location>
</feature>
<keyword evidence="2" id="KW-0547">Nucleotide-binding</keyword>
<gene>
    <name evidence="2" type="primary">XPD</name>
</gene>
<dbReference type="GO" id="GO:0005524">
    <property type="term" value="F:ATP binding"/>
    <property type="evidence" value="ECO:0007669"/>
    <property type="project" value="InterPro"/>
</dbReference>
<dbReference type="GO" id="GO:0006139">
    <property type="term" value="P:nucleobase-containing compound metabolic process"/>
    <property type="evidence" value="ECO:0007669"/>
    <property type="project" value="InterPro"/>
</dbReference>
<dbReference type="Pfam" id="PF13307">
    <property type="entry name" value="Helicase_C_2"/>
    <property type="match status" value="1"/>
</dbReference>
<dbReference type="InterPro" id="IPR045028">
    <property type="entry name" value="DinG/Rad3-like"/>
</dbReference>
<evidence type="ECO:0000259" key="1">
    <source>
        <dbReference type="SMART" id="SM00491"/>
    </source>
</evidence>
<dbReference type="InterPro" id="IPR006555">
    <property type="entry name" value="ATP-dep_Helicase_C"/>
</dbReference>
<keyword evidence="2" id="KW-0067">ATP-binding</keyword>
<dbReference type="AlphaFoldDB" id="A0A075I3U1"/>
<name>A0A075I3U1_9EURY</name>